<evidence type="ECO:0000313" key="3">
    <source>
        <dbReference type="Proteomes" id="UP000540787"/>
    </source>
</evidence>
<dbReference type="AlphaFoldDB" id="A0A7W9WZL2"/>
<dbReference type="GO" id="GO:0015097">
    <property type="term" value="F:mercury ion transmembrane transporter activity"/>
    <property type="evidence" value="ECO:0007669"/>
    <property type="project" value="InterPro"/>
</dbReference>
<dbReference type="InterPro" id="IPR004891">
    <property type="entry name" value="Mercury-R_MerC"/>
</dbReference>
<comment type="caution">
    <text evidence="2">The sequence shown here is derived from an EMBL/GenBank/DDBJ whole genome shotgun (WGS) entry which is preliminary data.</text>
</comment>
<dbReference type="Pfam" id="PF03203">
    <property type="entry name" value="MerC"/>
    <property type="match status" value="1"/>
</dbReference>
<evidence type="ECO:0000313" key="2">
    <source>
        <dbReference type="EMBL" id="MBB6133771.1"/>
    </source>
</evidence>
<feature type="transmembrane region" description="Helical" evidence="1">
    <location>
        <begin position="108"/>
        <end position="126"/>
    </location>
</feature>
<proteinExistence type="predicted"/>
<evidence type="ECO:0000256" key="1">
    <source>
        <dbReference type="SAM" id="Phobius"/>
    </source>
</evidence>
<keyword evidence="3" id="KW-1185">Reference proteome</keyword>
<organism evidence="2 3">
    <name type="scientific">Massilia aurea</name>
    <dbReference type="NCBI Taxonomy" id="373040"/>
    <lineage>
        <taxon>Bacteria</taxon>
        <taxon>Pseudomonadati</taxon>
        <taxon>Pseudomonadota</taxon>
        <taxon>Betaproteobacteria</taxon>
        <taxon>Burkholderiales</taxon>
        <taxon>Oxalobacteraceae</taxon>
        <taxon>Telluria group</taxon>
        <taxon>Massilia</taxon>
    </lineage>
</organism>
<name>A0A7W9WZL2_9BURK</name>
<dbReference type="Proteomes" id="UP000540787">
    <property type="component" value="Unassembled WGS sequence"/>
</dbReference>
<keyword evidence="1" id="KW-0812">Transmembrane</keyword>
<protein>
    <submittedName>
        <fullName evidence="2">Peptidoglycan/LPS O-acetylase OafA/YrhL</fullName>
    </submittedName>
</protein>
<feature type="transmembrane region" description="Helical" evidence="1">
    <location>
        <begin position="20"/>
        <end position="46"/>
    </location>
</feature>
<keyword evidence="1" id="KW-0472">Membrane</keyword>
<gene>
    <name evidence="2" type="ORF">HD842_001913</name>
</gene>
<sequence>MNHPGKNALTKTALIKFGDIAGMTASVLCLLHCLAMPLVILAFPMLGLAHAHDTFHDTLIAAITLPVLLALVPGYLRHRDKTTLLIGCAGLALFLAAVFIVSPLLGEHAEAAVAVLSGFMLLYAHLRNRRFCKRCTTRTQHDGCHAAPAPCNVR</sequence>
<keyword evidence="1" id="KW-1133">Transmembrane helix</keyword>
<feature type="transmembrane region" description="Helical" evidence="1">
    <location>
        <begin position="58"/>
        <end position="76"/>
    </location>
</feature>
<reference evidence="2 3" key="1">
    <citation type="submission" date="2020-08" db="EMBL/GenBank/DDBJ databases">
        <title>The Agave Microbiome: Exploring the role of microbial communities in plant adaptations to desert environments.</title>
        <authorList>
            <person name="Partida-Martinez L.P."/>
        </authorList>
    </citation>
    <scope>NUCLEOTIDE SEQUENCE [LARGE SCALE GENOMIC DNA]</scope>
    <source>
        <strain evidence="2 3">AT3.2</strain>
    </source>
</reference>
<dbReference type="RefSeq" id="WP_183553788.1">
    <property type="nucleotide sequence ID" value="NZ_JACHBX010000002.1"/>
</dbReference>
<accession>A0A7W9WZL2</accession>
<dbReference type="GO" id="GO:0016020">
    <property type="term" value="C:membrane"/>
    <property type="evidence" value="ECO:0007669"/>
    <property type="project" value="InterPro"/>
</dbReference>
<dbReference type="EMBL" id="JACHBX010000002">
    <property type="protein sequence ID" value="MBB6133771.1"/>
    <property type="molecule type" value="Genomic_DNA"/>
</dbReference>
<feature type="transmembrane region" description="Helical" evidence="1">
    <location>
        <begin position="83"/>
        <end position="102"/>
    </location>
</feature>